<feature type="region of interest" description="Disordered" evidence="1">
    <location>
        <begin position="1"/>
        <end position="31"/>
    </location>
</feature>
<feature type="compositionally biased region" description="Polar residues" evidence="1">
    <location>
        <begin position="7"/>
        <end position="17"/>
    </location>
</feature>
<name>A0ABX7V5H9_9GAMM</name>
<organism evidence="2 3">
    <name type="scientific">Pseudoalteromonas viridis</name>
    <dbReference type="NCBI Taxonomy" id="339617"/>
    <lineage>
        <taxon>Bacteria</taxon>
        <taxon>Pseudomonadati</taxon>
        <taxon>Pseudomonadota</taxon>
        <taxon>Gammaproteobacteria</taxon>
        <taxon>Alteromonadales</taxon>
        <taxon>Pseudoalteromonadaceae</taxon>
        <taxon>Pseudoalteromonas</taxon>
    </lineage>
</organism>
<dbReference type="Proteomes" id="UP000665025">
    <property type="component" value="Chromosome 1"/>
</dbReference>
<protein>
    <submittedName>
        <fullName evidence="2">Uncharacterized protein</fullName>
    </submittedName>
</protein>
<dbReference type="RefSeq" id="WP_209052557.1">
    <property type="nucleotide sequence ID" value="NZ_CP072425.1"/>
</dbReference>
<evidence type="ECO:0000256" key="1">
    <source>
        <dbReference type="SAM" id="MobiDB-lite"/>
    </source>
</evidence>
<dbReference type="EMBL" id="CP072425">
    <property type="protein sequence ID" value="QTL35760.1"/>
    <property type="molecule type" value="Genomic_DNA"/>
</dbReference>
<accession>A0ABX7V5H9</accession>
<evidence type="ECO:0000313" key="2">
    <source>
        <dbReference type="EMBL" id="QTL35760.1"/>
    </source>
</evidence>
<keyword evidence="3" id="KW-1185">Reference proteome</keyword>
<proteinExistence type="predicted"/>
<evidence type="ECO:0000313" key="3">
    <source>
        <dbReference type="Proteomes" id="UP000665025"/>
    </source>
</evidence>
<reference evidence="2 3" key="1">
    <citation type="submission" date="2021-03" db="EMBL/GenBank/DDBJ databases">
        <title>Complete Genome of Pseudoalteromonas viridis Strain BBR56, a new biocontrol bacterial candidate.</title>
        <authorList>
            <person name="Handayani D.P."/>
            <person name="Isnansetyo A."/>
            <person name="Istiqomah I."/>
            <person name="Jumina J."/>
        </authorList>
    </citation>
    <scope>NUCLEOTIDE SEQUENCE [LARGE SCALE GENOMIC DNA]</scope>
    <source>
        <strain evidence="2 3">BBR56</strain>
    </source>
</reference>
<gene>
    <name evidence="2" type="ORF">J5X90_01475</name>
</gene>
<sequence>MKVDTSALAQPQVQPSGPETPKTPPKEMAHGTLAPDVYHRSGEQGQTPTYSRPVVIGEGQVLLETAEETLKRVGEAHSQLYAGSDMFHAANKMVEHYDDFMGMLELTDPMLAEKNWRFSVDEQGLMKVSGDLSEDEIMTLETKLNNNRELVKYANEVKEAFLKYTEMERGPSGTSSYWGKYDVNEDNFADIIDMKSLMEERVESKSYKVTEGINLSVLDFVDNVAEQLKSKAEVAFADEPYNYVHDGA</sequence>